<feature type="domain" description="MaoC-like" evidence="1">
    <location>
        <begin position="25"/>
        <end position="125"/>
    </location>
</feature>
<evidence type="ECO:0000313" key="2">
    <source>
        <dbReference type="EMBL" id="SVA03832.1"/>
    </source>
</evidence>
<gene>
    <name evidence="2" type="ORF">METZ01_LOCUS56686</name>
</gene>
<dbReference type="EMBL" id="UINC01003157">
    <property type="protein sequence ID" value="SVA03832.1"/>
    <property type="molecule type" value="Genomic_DNA"/>
</dbReference>
<evidence type="ECO:0000259" key="1">
    <source>
        <dbReference type="Pfam" id="PF01575"/>
    </source>
</evidence>
<organism evidence="2">
    <name type="scientific">marine metagenome</name>
    <dbReference type="NCBI Taxonomy" id="408172"/>
    <lineage>
        <taxon>unclassified sequences</taxon>
        <taxon>metagenomes</taxon>
        <taxon>ecological metagenomes</taxon>
    </lineage>
</organism>
<dbReference type="PANTHER" id="PTHR43664:SF1">
    <property type="entry name" value="BETA-METHYLMALYL-COA DEHYDRATASE"/>
    <property type="match status" value="1"/>
</dbReference>
<name>A0A381SIC2_9ZZZZ</name>
<dbReference type="CDD" id="cd03454">
    <property type="entry name" value="YdeM"/>
    <property type="match status" value="1"/>
</dbReference>
<protein>
    <recommendedName>
        <fullName evidence="1">MaoC-like domain-containing protein</fullName>
    </recommendedName>
</protein>
<dbReference type="SUPFAM" id="SSF54637">
    <property type="entry name" value="Thioesterase/thiol ester dehydrase-isomerase"/>
    <property type="match status" value="1"/>
</dbReference>
<proteinExistence type="predicted"/>
<dbReference type="Pfam" id="PF01575">
    <property type="entry name" value="MaoC_dehydratas"/>
    <property type="match status" value="1"/>
</dbReference>
<accession>A0A381SIC2</accession>
<reference evidence="2" key="1">
    <citation type="submission" date="2018-05" db="EMBL/GenBank/DDBJ databases">
        <authorList>
            <person name="Lanie J.A."/>
            <person name="Ng W.-L."/>
            <person name="Kazmierczak K.M."/>
            <person name="Andrzejewski T.M."/>
            <person name="Davidsen T.M."/>
            <person name="Wayne K.J."/>
            <person name="Tettelin H."/>
            <person name="Glass J.I."/>
            <person name="Rusch D."/>
            <person name="Podicherti R."/>
            <person name="Tsui H.-C.T."/>
            <person name="Winkler M.E."/>
        </authorList>
    </citation>
    <scope>NUCLEOTIDE SEQUENCE</scope>
</reference>
<dbReference type="InterPro" id="IPR002539">
    <property type="entry name" value="MaoC-like_dom"/>
</dbReference>
<dbReference type="InterPro" id="IPR052342">
    <property type="entry name" value="MCH/BMMD"/>
</dbReference>
<dbReference type="AlphaFoldDB" id="A0A381SIC2"/>
<dbReference type="InterPro" id="IPR029069">
    <property type="entry name" value="HotDog_dom_sf"/>
</dbReference>
<dbReference type="PANTHER" id="PTHR43664">
    <property type="entry name" value="MONOAMINE OXIDASE-RELATED"/>
    <property type="match status" value="1"/>
</dbReference>
<dbReference type="Gene3D" id="3.10.129.10">
    <property type="entry name" value="Hotdog Thioesterase"/>
    <property type="match status" value="1"/>
</dbReference>
<sequence>MSKTKLPASKEEWFFESYIRGAVFEFGPVEVEEEEVLKFARRYDPQPFHIDAEAAKKSPYKGLIASGWQTCAFVMRELVEHYFSPVSSLGSPGIDELRWILPVRPGDKLMVRATILETKRSRSKPDRGIVRSFIEAVNQQQETVMSFKSVNFMLCRKKT</sequence>